<dbReference type="SUPFAM" id="SSF55469">
    <property type="entry name" value="FMN-dependent nitroreductase-like"/>
    <property type="match status" value="1"/>
</dbReference>
<dbReference type="PANTHER" id="PTHR43673:SF2">
    <property type="entry name" value="NITROREDUCTASE"/>
    <property type="match status" value="1"/>
</dbReference>
<evidence type="ECO:0000313" key="8">
    <source>
        <dbReference type="EMBL" id="QFQ12324.1"/>
    </source>
</evidence>
<keyword evidence="9" id="KW-1185">Reference proteome</keyword>
<dbReference type="GO" id="GO:0016491">
    <property type="term" value="F:oxidoreductase activity"/>
    <property type="evidence" value="ECO:0007669"/>
    <property type="project" value="UniProtKB-KW"/>
</dbReference>
<evidence type="ECO:0000256" key="3">
    <source>
        <dbReference type="ARBA" id="ARBA00022630"/>
    </source>
</evidence>
<evidence type="ECO:0000256" key="4">
    <source>
        <dbReference type="ARBA" id="ARBA00022643"/>
    </source>
</evidence>
<sequence>MNKYKIVSLVLLVALLAVSARLALTLGNDGGEDRATAVKANILSRKSVRSFTEQSVSREDLDTLVRMAMAAPTGKDMRPWQFVVIDDASVLKKLSEALPKMAPLTQAKAAIVVCGDSTVTDKDGRPSGAWMLDCSAATENALLAAEAMGLGAVWLGVYPYGDRVPTVQRTLALPEKIIPLNIIAIGHPNGASKPKDKYDAAKVHYNGW</sequence>
<feature type="signal peptide" evidence="6">
    <location>
        <begin position="1"/>
        <end position="23"/>
    </location>
</feature>
<evidence type="ECO:0000256" key="5">
    <source>
        <dbReference type="ARBA" id="ARBA00023002"/>
    </source>
</evidence>
<dbReference type="AlphaFoldDB" id="A0A5P8E5X1"/>
<organism evidence="8 9">
    <name type="scientific">Pseudoprevotella muciniphila</name>
    <dbReference type="NCBI Taxonomy" id="2133944"/>
    <lineage>
        <taxon>Bacteria</taxon>
        <taxon>Pseudomonadati</taxon>
        <taxon>Bacteroidota</taxon>
        <taxon>Bacteroidia</taxon>
        <taxon>Bacteroidales</taxon>
        <taxon>Prevotellaceae</taxon>
        <taxon>Pseudoprevotella</taxon>
    </lineage>
</organism>
<evidence type="ECO:0000313" key="9">
    <source>
        <dbReference type="Proteomes" id="UP000249375"/>
    </source>
</evidence>
<evidence type="ECO:0000256" key="1">
    <source>
        <dbReference type="ARBA" id="ARBA00001917"/>
    </source>
</evidence>
<comment type="cofactor">
    <cofactor evidence="1">
        <name>FMN</name>
        <dbReference type="ChEBI" id="CHEBI:58210"/>
    </cofactor>
</comment>
<dbReference type="Gene3D" id="3.40.109.10">
    <property type="entry name" value="NADH Oxidase"/>
    <property type="match status" value="1"/>
</dbReference>
<accession>A0A5P8E5X1</accession>
<evidence type="ECO:0000256" key="2">
    <source>
        <dbReference type="ARBA" id="ARBA00007118"/>
    </source>
</evidence>
<keyword evidence="6" id="KW-0732">Signal</keyword>
<dbReference type="InterPro" id="IPR000415">
    <property type="entry name" value="Nitroreductase-like"/>
</dbReference>
<dbReference type="OrthoDB" id="9812105at2"/>
<dbReference type="Proteomes" id="UP000249375">
    <property type="component" value="Chromosome"/>
</dbReference>
<feature type="domain" description="Nitroreductase" evidence="7">
    <location>
        <begin position="42"/>
        <end position="114"/>
    </location>
</feature>
<feature type="chain" id="PRO_5024378806" evidence="6">
    <location>
        <begin position="24"/>
        <end position="208"/>
    </location>
</feature>
<keyword evidence="3" id="KW-0285">Flavoprotein</keyword>
<gene>
    <name evidence="8" type="ORF">C7Y71_004450</name>
</gene>
<keyword evidence="5" id="KW-0560">Oxidoreductase</keyword>
<dbReference type="EMBL" id="CP033459">
    <property type="protein sequence ID" value="QFQ12324.1"/>
    <property type="molecule type" value="Genomic_DNA"/>
</dbReference>
<dbReference type="PANTHER" id="PTHR43673">
    <property type="entry name" value="NAD(P)H NITROREDUCTASE YDGI-RELATED"/>
    <property type="match status" value="1"/>
</dbReference>
<evidence type="ECO:0000259" key="7">
    <source>
        <dbReference type="Pfam" id="PF00881"/>
    </source>
</evidence>
<protein>
    <submittedName>
        <fullName evidence="8">Nitroreductase family protein</fullName>
    </submittedName>
</protein>
<dbReference type="Pfam" id="PF00881">
    <property type="entry name" value="Nitroreductase"/>
    <property type="match status" value="1"/>
</dbReference>
<dbReference type="RefSeq" id="WP_111898503.1">
    <property type="nucleotide sequence ID" value="NZ_CP033459.1"/>
</dbReference>
<proteinExistence type="inferred from homology"/>
<evidence type="ECO:0000256" key="6">
    <source>
        <dbReference type="SAM" id="SignalP"/>
    </source>
</evidence>
<reference evidence="8 9" key="1">
    <citation type="submission" date="2018-11" db="EMBL/GenBank/DDBJ databases">
        <authorList>
            <person name="Na S.W."/>
            <person name="Baik M."/>
        </authorList>
    </citation>
    <scope>NUCLEOTIDE SEQUENCE [LARGE SCALE GENOMIC DNA]</scope>
    <source>
        <strain evidence="8 9">E39</strain>
    </source>
</reference>
<dbReference type="InterPro" id="IPR029479">
    <property type="entry name" value="Nitroreductase"/>
</dbReference>
<dbReference type="KEGG" id="alq:C7Y71_004450"/>
<keyword evidence="4" id="KW-0288">FMN</keyword>
<name>A0A5P8E5X1_9BACT</name>
<dbReference type="CDD" id="cd02150">
    <property type="entry name" value="nitroreductase"/>
    <property type="match status" value="1"/>
</dbReference>
<comment type="similarity">
    <text evidence="2">Belongs to the nitroreductase family.</text>
</comment>